<accession>A0A1D1W9U0</accession>
<sequence>MGDDRELAEDMKYNVAVIEAATQRTEFLLKKISTEQEAVNQLLQTSLSRLDNRLEAVHQEVSDVKVDLLATGQQKDYALQALSPACNNQGLLSSVVSEIASRKVEVPREGARSSASLRPFSELKQRLNADYMARSGATLPSHHSYVRETVQALERGPFNIDAVINSLPSRAELYNRDTETKISTVPLVRTEEKDTSSAMSTFDREKAMEDISTVEPSEISQSQSHVELRTSSSKKALESLGACFGVPKKSSKTELPVEKILLDFSQAVQESVRGDISDPVRRTFCNAAAKGEPR</sequence>
<proteinExistence type="predicted"/>
<dbReference type="EMBL" id="BDGG01000016">
    <property type="protein sequence ID" value="GAV07889.1"/>
    <property type="molecule type" value="Genomic_DNA"/>
</dbReference>
<comment type="caution">
    <text evidence="1">The sequence shown here is derived from an EMBL/GenBank/DDBJ whole genome shotgun (WGS) entry which is preliminary data.</text>
</comment>
<evidence type="ECO:0000313" key="2">
    <source>
        <dbReference type="Proteomes" id="UP000186922"/>
    </source>
</evidence>
<organism evidence="1 2">
    <name type="scientific">Ramazzottius varieornatus</name>
    <name type="common">Water bear</name>
    <name type="synonym">Tardigrade</name>
    <dbReference type="NCBI Taxonomy" id="947166"/>
    <lineage>
        <taxon>Eukaryota</taxon>
        <taxon>Metazoa</taxon>
        <taxon>Ecdysozoa</taxon>
        <taxon>Tardigrada</taxon>
        <taxon>Eutardigrada</taxon>
        <taxon>Parachela</taxon>
        <taxon>Hypsibioidea</taxon>
        <taxon>Ramazzottiidae</taxon>
        <taxon>Ramazzottius</taxon>
    </lineage>
</organism>
<protein>
    <submittedName>
        <fullName evidence="1">Uncharacterized protein</fullName>
    </submittedName>
</protein>
<dbReference type="AlphaFoldDB" id="A0A1D1W9U0"/>
<keyword evidence="2" id="KW-1185">Reference proteome</keyword>
<evidence type="ECO:0000313" key="1">
    <source>
        <dbReference type="EMBL" id="GAV07889.1"/>
    </source>
</evidence>
<name>A0A1D1W9U0_RAMVA</name>
<gene>
    <name evidence="1" type="primary">RvY_17669-1</name>
    <name evidence="1" type="synonym">RvY_17669.1</name>
    <name evidence="1" type="ORF">RvY_17669</name>
</gene>
<dbReference type="Proteomes" id="UP000186922">
    <property type="component" value="Unassembled WGS sequence"/>
</dbReference>
<reference evidence="1 2" key="1">
    <citation type="journal article" date="2016" name="Nat. Commun.">
        <title>Extremotolerant tardigrade genome and improved radiotolerance of human cultured cells by tardigrade-unique protein.</title>
        <authorList>
            <person name="Hashimoto T."/>
            <person name="Horikawa D.D."/>
            <person name="Saito Y."/>
            <person name="Kuwahara H."/>
            <person name="Kozuka-Hata H."/>
            <person name="Shin-I T."/>
            <person name="Minakuchi Y."/>
            <person name="Ohishi K."/>
            <person name="Motoyama A."/>
            <person name="Aizu T."/>
            <person name="Enomoto A."/>
            <person name="Kondo K."/>
            <person name="Tanaka S."/>
            <person name="Hara Y."/>
            <person name="Koshikawa S."/>
            <person name="Sagara H."/>
            <person name="Miura T."/>
            <person name="Yokobori S."/>
            <person name="Miyagawa K."/>
            <person name="Suzuki Y."/>
            <person name="Kubo T."/>
            <person name="Oyama M."/>
            <person name="Kohara Y."/>
            <person name="Fujiyama A."/>
            <person name="Arakawa K."/>
            <person name="Katayama T."/>
            <person name="Toyoda A."/>
            <person name="Kunieda T."/>
        </authorList>
    </citation>
    <scope>NUCLEOTIDE SEQUENCE [LARGE SCALE GENOMIC DNA]</scope>
    <source>
        <strain evidence="1 2">YOKOZUNA-1</strain>
    </source>
</reference>